<reference evidence="1" key="1">
    <citation type="journal article" date="2018" name="Front. Microbiol.">
        <title>Beyond the Limits: tRNA Array Units in Mycobacterium Genomes.</title>
        <authorList>
            <person name="Morgado S.M."/>
            <person name="Vicente A.C."/>
        </authorList>
    </citation>
    <scope>NUCLEOTIDE SEQUENCE</scope>
    <source>
        <strain evidence="1">CBMA 213</strain>
        <plasmid evidence="1">pCBMA213_1</plasmid>
    </source>
</reference>
<geneLocation type="plasmid" evidence="1">
    <name>pCBMA213_1</name>
</geneLocation>
<accession>A0A343VR01</accession>
<dbReference type="SUPFAM" id="SSF48452">
    <property type="entry name" value="TPR-like"/>
    <property type="match status" value="1"/>
</dbReference>
<evidence type="ECO:0008006" key="2">
    <source>
        <dbReference type="Google" id="ProtNLM"/>
    </source>
</evidence>
<dbReference type="AlphaFoldDB" id="A0A343VR01"/>
<dbReference type="InterPro" id="IPR011990">
    <property type="entry name" value="TPR-like_helical_dom_sf"/>
</dbReference>
<protein>
    <recommendedName>
        <fullName evidence="2">Transcriptional regulator</fullName>
    </recommendedName>
</protein>
<dbReference type="Gene3D" id="1.25.40.10">
    <property type="entry name" value="Tetratricopeptide repeat domain"/>
    <property type="match status" value="1"/>
</dbReference>
<name>A0A343VR01_9MYCO</name>
<evidence type="ECO:0000313" key="1">
    <source>
        <dbReference type="EMBL" id="AVN58325.1"/>
    </source>
</evidence>
<dbReference type="EMBL" id="MF600313">
    <property type="protein sequence ID" value="AVN58325.1"/>
    <property type="molecule type" value="Genomic_DNA"/>
</dbReference>
<organism evidence="1">
    <name type="scientific">Mycolicibacterium sp. CBMA 213</name>
    <dbReference type="NCBI Taxonomy" id="1968788"/>
    <lineage>
        <taxon>Bacteria</taxon>
        <taxon>Bacillati</taxon>
        <taxon>Actinomycetota</taxon>
        <taxon>Actinomycetes</taxon>
        <taxon>Mycobacteriales</taxon>
        <taxon>Mycobacteriaceae</taxon>
        <taxon>Mycolicibacterium</taxon>
    </lineage>
</organism>
<proteinExistence type="predicted"/>
<dbReference type="RefSeq" id="WP_172692647.1">
    <property type="nucleotide sequence ID" value="NZ_MF600313.1"/>
</dbReference>
<gene>
    <name evidence="1" type="ORF">B5P44_p00030</name>
</gene>
<keyword evidence="1" id="KW-0614">Plasmid</keyword>
<sequence>MGHMSGVRAGNVRLRAARDELGLGTQTDFVAALNDAANKLGLTLAITTRTVRRWDSDTPPWPHSPHIQTLEKLFQRPITELGFAPRSSSASVPAPRRRHRPSRYPELELPQSVIDDYSQMTGCYRRMYRTLPVIQIQPAVEAHSLLGLDILEAVDDDLRSTLSGVVAESCLLAGRIALFDRRTPDSAQQFFLWALDCVQEADDDALGAAVLAHMAFGPATSMETGHEARDRVRAAHAFCKRAGDPVVLKAWLNAVDAEVETRLGNHLRALQLIHEAETVYQPDAPTPEWLDWFTWAHLAGFKGNVLLAAGRSTEAQVTLEKVLHELPTEAFRQRAITYTDLASAAAILQEPERACELLMSALDALRGHWHAATMARIKGAREMLRDWDGTEAVHALDGRLYDWTSTLNALS</sequence>